<dbReference type="SUPFAM" id="SSF56601">
    <property type="entry name" value="beta-lactamase/transpeptidase-like"/>
    <property type="match status" value="1"/>
</dbReference>
<dbReference type="Pfam" id="PF00144">
    <property type="entry name" value="Beta-lactamase"/>
    <property type="match status" value="1"/>
</dbReference>
<name>A0A4Y7LA51_PAPSO</name>
<dbReference type="Gramene" id="RZC81059">
    <property type="protein sequence ID" value="RZC81059"/>
    <property type="gene ID" value="C5167_043635"/>
</dbReference>
<protein>
    <recommendedName>
        <fullName evidence="1">Beta-lactamase-related domain-containing protein</fullName>
    </recommendedName>
</protein>
<organism evidence="2 3">
    <name type="scientific">Papaver somniferum</name>
    <name type="common">Opium poppy</name>
    <dbReference type="NCBI Taxonomy" id="3469"/>
    <lineage>
        <taxon>Eukaryota</taxon>
        <taxon>Viridiplantae</taxon>
        <taxon>Streptophyta</taxon>
        <taxon>Embryophyta</taxon>
        <taxon>Tracheophyta</taxon>
        <taxon>Spermatophyta</taxon>
        <taxon>Magnoliopsida</taxon>
        <taxon>Ranunculales</taxon>
        <taxon>Papaveraceae</taxon>
        <taxon>Papaveroideae</taxon>
        <taxon>Papaver</taxon>
    </lineage>
</organism>
<evidence type="ECO:0000313" key="2">
    <source>
        <dbReference type="EMBL" id="RZC81059.1"/>
    </source>
</evidence>
<dbReference type="Proteomes" id="UP000316621">
    <property type="component" value="Chromosome 10"/>
</dbReference>
<sequence length="228" mass="25300">MGKLLTYYRYCCWHAWEVRSSCSAGVHSLIDSGKLKLGEIVAIIWPVFGANGKDNIKVHHVLNHTSGLHNALANIMSENPPLLCGRDGCFYPLIRLCGGFIEHASWIKLHDVLEEKLIHPLNIEGVESRLATLTLDMEDLKCLSNIGNRPDLPSSFQPEHPSQLVTVLPTRVLPPYSATLAGGGVVFTRCGRDYRNVVVPNRKFDCGLEGSIQQMDPSSVLVDLQFRI</sequence>
<accession>A0A4Y7LA51</accession>
<dbReference type="STRING" id="3469.A0A4Y7LA51"/>
<dbReference type="PANTHER" id="PTHR43319">
    <property type="entry name" value="BETA-LACTAMASE-RELATED"/>
    <property type="match status" value="1"/>
</dbReference>
<dbReference type="PANTHER" id="PTHR43319:SF3">
    <property type="entry name" value="BETA-LACTAMASE-RELATED DOMAIN-CONTAINING PROTEIN"/>
    <property type="match status" value="1"/>
</dbReference>
<proteinExistence type="predicted"/>
<evidence type="ECO:0000259" key="1">
    <source>
        <dbReference type="Pfam" id="PF00144"/>
    </source>
</evidence>
<dbReference type="AlphaFoldDB" id="A0A4Y7LA51"/>
<reference evidence="2 3" key="1">
    <citation type="journal article" date="2018" name="Science">
        <title>The opium poppy genome and morphinan production.</title>
        <authorList>
            <person name="Guo L."/>
            <person name="Winzer T."/>
            <person name="Yang X."/>
            <person name="Li Y."/>
            <person name="Ning Z."/>
            <person name="He Z."/>
            <person name="Teodor R."/>
            <person name="Lu Y."/>
            <person name="Bowser T.A."/>
            <person name="Graham I.A."/>
            <person name="Ye K."/>
        </authorList>
    </citation>
    <scope>NUCLEOTIDE SEQUENCE [LARGE SCALE GENOMIC DNA]</scope>
    <source>
        <strain evidence="3">cv. HN1</strain>
        <tissue evidence="2">Leaves</tissue>
    </source>
</reference>
<keyword evidence="3" id="KW-1185">Reference proteome</keyword>
<dbReference type="InterPro" id="IPR052907">
    <property type="entry name" value="Beta-lactamase/esterase"/>
</dbReference>
<evidence type="ECO:0000313" key="3">
    <source>
        <dbReference type="Proteomes" id="UP000316621"/>
    </source>
</evidence>
<dbReference type="Gene3D" id="3.40.710.10">
    <property type="entry name" value="DD-peptidase/beta-lactamase superfamily"/>
    <property type="match status" value="1"/>
</dbReference>
<gene>
    <name evidence="2" type="ORF">C5167_043635</name>
</gene>
<dbReference type="InterPro" id="IPR012338">
    <property type="entry name" value="Beta-lactam/transpept-like"/>
</dbReference>
<feature type="domain" description="Beta-lactamase-related" evidence="1">
    <location>
        <begin position="23"/>
        <end position="69"/>
    </location>
</feature>
<dbReference type="InterPro" id="IPR001466">
    <property type="entry name" value="Beta-lactam-related"/>
</dbReference>
<dbReference type="EMBL" id="CM010724">
    <property type="protein sequence ID" value="RZC81059.1"/>
    <property type="molecule type" value="Genomic_DNA"/>
</dbReference>
<feature type="non-terminal residue" evidence="2">
    <location>
        <position position="228"/>
    </location>
</feature>